<dbReference type="AlphaFoldDB" id="A0A6J7G8V1"/>
<reference evidence="1" key="1">
    <citation type="submission" date="2020-05" db="EMBL/GenBank/DDBJ databases">
        <authorList>
            <person name="Chiriac C."/>
            <person name="Salcher M."/>
            <person name="Ghai R."/>
            <person name="Kavagutti S V."/>
        </authorList>
    </citation>
    <scope>NUCLEOTIDE SEQUENCE</scope>
</reference>
<organism evidence="1">
    <name type="scientific">freshwater metagenome</name>
    <dbReference type="NCBI Taxonomy" id="449393"/>
    <lineage>
        <taxon>unclassified sequences</taxon>
        <taxon>metagenomes</taxon>
        <taxon>ecological metagenomes</taxon>
    </lineage>
</organism>
<proteinExistence type="predicted"/>
<evidence type="ECO:0000313" key="1">
    <source>
        <dbReference type="EMBL" id="CAB4902948.1"/>
    </source>
</evidence>
<dbReference type="EMBL" id="CAFBMK010000025">
    <property type="protein sequence ID" value="CAB4902948.1"/>
    <property type="molecule type" value="Genomic_DNA"/>
</dbReference>
<dbReference type="Gene3D" id="3.40.50.2300">
    <property type="match status" value="1"/>
</dbReference>
<accession>A0A6J7G8V1</accession>
<dbReference type="SUPFAM" id="SSF53822">
    <property type="entry name" value="Periplasmic binding protein-like I"/>
    <property type="match status" value="1"/>
</dbReference>
<gene>
    <name evidence="1" type="ORF">UFOPK3564_00693</name>
</gene>
<protein>
    <submittedName>
        <fullName evidence="1">Unannotated protein</fullName>
    </submittedName>
</protein>
<name>A0A6J7G8V1_9ZZZZ</name>
<dbReference type="PROSITE" id="PS51257">
    <property type="entry name" value="PROKAR_LIPOPROTEIN"/>
    <property type="match status" value="1"/>
</dbReference>
<sequence>MTRAVRRAAIGLVLTAACVGAAGCGDDPTGEKAGATKVALYVGVPLRGPWGPQGAAVVRGVELGLADAGGGAGGLSLRVSERDVTDDDGITVGVAGAAREAGVVLRDSGAVAAISGVSAATVREYGLLASQTGVSFVSATGDDVPMTQADREPSGVRSQVVLPPADEAVRRGVVERVRAAGCERPVVADARVTGAGLPYDLSAVDPTSSARATSWTDATLRRTVLSAVRGSTDCIVLTGDPSAGEPAALVAALGDRLRGRTLILSRGAASQAMARLVRERRLTAEAVVDDGVPGDSAEGRKIDALYAEHFGTPAPVGALSGWRAVKLQLRAVGAAGADGNRRDGVVAGLLRSAVPGPPAEGRQTAAGRITNPQLSVARAEAYGWRAVSAITPR</sequence>
<dbReference type="InterPro" id="IPR028082">
    <property type="entry name" value="Peripla_BP_I"/>
</dbReference>